<dbReference type="AlphaFoldDB" id="A0A4Y7U152"/>
<keyword evidence="1" id="KW-0732">Signal</keyword>
<name>A0A4Y7U152_COPMI</name>
<feature type="non-terminal residue" evidence="2">
    <location>
        <position position="178"/>
    </location>
</feature>
<comment type="caution">
    <text evidence="2">The sequence shown here is derived from an EMBL/GenBank/DDBJ whole genome shotgun (WGS) entry which is preliminary data.</text>
</comment>
<dbReference type="EMBL" id="QPFP01000001">
    <property type="protein sequence ID" value="TEB40167.1"/>
    <property type="molecule type" value="Genomic_DNA"/>
</dbReference>
<dbReference type="Proteomes" id="UP000298030">
    <property type="component" value="Unassembled WGS sequence"/>
</dbReference>
<gene>
    <name evidence="2" type="ORF">FA13DRAFT_1724396</name>
</gene>
<accession>A0A4Y7U152</accession>
<evidence type="ECO:0000313" key="2">
    <source>
        <dbReference type="EMBL" id="TEB40167.1"/>
    </source>
</evidence>
<proteinExistence type="predicted"/>
<organism evidence="2 3">
    <name type="scientific">Coprinellus micaceus</name>
    <name type="common">Glistening ink-cap mushroom</name>
    <name type="synonym">Coprinus micaceus</name>
    <dbReference type="NCBI Taxonomy" id="71717"/>
    <lineage>
        <taxon>Eukaryota</taxon>
        <taxon>Fungi</taxon>
        <taxon>Dikarya</taxon>
        <taxon>Basidiomycota</taxon>
        <taxon>Agaricomycotina</taxon>
        <taxon>Agaricomycetes</taxon>
        <taxon>Agaricomycetidae</taxon>
        <taxon>Agaricales</taxon>
        <taxon>Agaricineae</taxon>
        <taxon>Psathyrellaceae</taxon>
        <taxon>Coprinellus</taxon>
    </lineage>
</organism>
<keyword evidence="3" id="KW-1185">Reference proteome</keyword>
<reference evidence="2 3" key="1">
    <citation type="journal article" date="2019" name="Nat. Ecol. Evol.">
        <title>Megaphylogeny resolves global patterns of mushroom evolution.</title>
        <authorList>
            <person name="Varga T."/>
            <person name="Krizsan K."/>
            <person name="Foldi C."/>
            <person name="Dima B."/>
            <person name="Sanchez-Garcia M."/>
            <person name="Sanchez-Ramirez S."/>
            <person name="Szollosi G.J."/>
            <person name="Szarkandi J.G."/>
            <person name="Papp V."/>
            <person name="Albert L."/>
            <person name="Andreopoulos W."/>
            <person name="Angelini C."/>
            <person name="Antonin V."/>
            <person name="Barry K.W."/>
            <person name="Bougher N.L."/>
            <person name="Buchanan P."/>
            <person name="Buyck B."/>
            <person name="Bense V."/>
            <person name="Catcheside P."/>
            <person name="Chovatia M."/>
            <person name="Cooper J."/>
            <person name="Damon W."/>
            <person name="Desjardin D."/>
            <person name="Finy P."/>
            <person name="Geml J."/>
            <person name="Haridas S."/>
            <person name="Hughes K."/>
            <person name="Justo A."/>
            <person name="Karasinski D."/>
            <person name="Kautmanova I."/>
            <person name="Kiss B."/>
            <person name="Kocsube S."/>
            <person name="Kotiranta H."/>
            <person name="LaButti K.M."/>
            <person name="Lechner B.E."/>
            <person name="Liimatainen K."/>
            <person name="Lipzen A."/>
            <person name="Lukacs Z."/>
            <person name="Mihaltcheva S."/>
            <person name="Morgado L.N."/>
            <person name="Niskanen T."/>
            <person name="Noordeloos M.E."/>
            <person name="Ohm R.A."/>
            <person name="Ortiz-Santana B."/>
            <person name="Ovrebo C."/>
            <person name="Racz N."/>
            <person name="Riley R."/>
            <person name="Savchenko A."/>
            <person name="Shiryaev A."/>
            <person name="Soop K."/>
            <person name="Spirin V."/>
            <person name="Szebenyi C."/>
            <person name="Tomsovsky M."/>
            <person name="Tulloss R.E."/>
            <person name="Uehling J."/>
            <person name="Grigoriev I.V."/>
            <person name="Vagvolgyi C."/>
            <person name="Papp T."/>
            <person name="Martin F.M."/>
            <person name="Miettinen O."/>
            <person name="Hibbett D.S."/>
            <person name="Nagy L.G."/>
        </authorList>
    </citation>
    <scope>NUCLEOTIDE SEQUENCE [LARGE SCALE GENOMIC DNA]</scope>
    <source>
        <strain evidence="2 3">FP101781</strain>
    </source>
</reference>
<evidence type="ECO:0000313" key="3">
    <source>
        <dbReference type="Proteomes" id="UP000298030"/>
    </source>
</evidence>
<protein>
    <submittedName>
        <fullName evidence="2">Uncharacterized protein</fullName>
    </submittedName>
</protein>
<sequence length="178" mass="19283">MKVYSRLAAFVTLLCAFPSQAIDICSYTNRNCRSTTFGCCSNVPLGTCCFWQYDFLGWSVQFRNVTGNWIGNTYTDTSCGVQAGTTGASEGATGACISVPTTSTVNWFSGRYVLNSTVVAPGAKTGEKAECRTPDVLGFSHSGREYHVDVPEGQFENIAQLLHAGEYEALREIAREAV</sequence>
<feature type="chain" id="PRO_5021484423" evidence="1">
    <location>
        <begin position="22"/>
        <end position="178"/>
    </location>
</feature>
<feature type="signal peptide" evidence="1">
    <location>
        <begin position="1"/>
        <end position="21"/>
    </location>
</feature>
<dbReference type="OrthoDB" id="2961306at2759"/>
<evidence type="ECO:0000256" key="1">
    <source>
        <dbReference type="SAM" id="SignalP"/>
    </source>
</evidence>